<dbReference type="GO" id="GO:0005886">
    <property type="term" value="C:plasma membrane"/>
    <property type="evidence" value="ECO:0007669"/>
    <property type="project" value="TreeGrafter"/>
</dbReference>
<dbReference type="SUPFAM" id="SSF81321">
    <property type="entry name" value="Family A G protein-coupled receptor-like"/>
    <property type="match status" value="1"/>
</dbReference>
<evidence type="ECO:0000256" key="5">
    <source>
        <dbReference type="ARBA" id="ARBA00023136"/>
    </source>
</evidence>
<feature type="domain" description="G-protein coupled receptors family 1 profile" evidence="9">
    <location>
        <begin position="61"/>
        <end position="324"/>
    </location>
</feature>
<dbReference type="PROSITE" id="PS50262">
    <property type="entry name" value="G_PROTEIN_RECEP_F1_2"/>
    <property type="match status" value="1"/>
</dbReference>
<name>A0A8S3T5Y4_MYTED</name>
<evidence type="ECO:0000259" key="9">
    <source>
        <dbReference type="PROSITE" id="PS50262"/>
    </source>
</evidence>
<dbReference type="GO" id="GO:0004930">
    <property type="term" value="F:G protein-coupled receptor activity"/>
    <property type="evidence" value="ECO:0007669"/>
    <property type="project" value="UniProtKB-KW"/>
</dbReference>
<keyword evidence="4" id="KW-0297">G-protein coupled receptor</keyword>
<evidence type="ECO:0000256" key="3">
    <source>
        <dbReference type="ARBA" id="ARBA00022989"/>
    </source>
</evidence>
<feature type="transmembrane region" description="Helical" evidence="8">
    <location>
        <begin position="165"/>
        <end position="184"/>
    </location>
</feature>
<feature type="transmembrane region" description="Helical" evidence="8">
    <location>
        <begin position="218"/>
        <end position="241"/>
    </location>
</feature>
<dbReference type="PRINTS" id="PR00237">
    <property type="entry name" value="GPCRRHODOPSN"/>
</dbReference>
<keyword evidence="7" id="KW-0807">Transducer</keyword>
<reference evidence="10" key="1">
    <citation type="submission" date="2021-03" db="EMBL/GenBank/DDBJ databases">
        <authorList>
            <person name="Bekaert M."/>
        </authorList>
    </citation>
    <scope>NUCLEOTIDE SEQUENCE</scope>
</reference>
<evidence type="ECO:0000256" key="4">
    <source>
        <dbReference type="ARBA" id="ARBA00023040"/>
    </source>
</evidence>
<comment type="caution">
    <text evidence="10">The sequence shown here is derived from an EMBL/GenBank/DDBJ whole genome shotgun (WGS) entry which is preliminary data.</text>
</comment>
<evidence type="ECO:0000313" key="11">
    <source>
        <dbReference type="Proteomes" id="UP000683360"/>
    </source>
</evidence>
<dbReference type="InterPro" id="IPR017452">
    <property type="entry name" value="GPCR_Rhodpsn_7TM"/>
</dbReference>
<evidence type="ECO:0000256" key="6">
    <source>
        <dbReference type="ARBA" id="ARBA00023170"/>
    </source>
</evidence>
<keyword evidence="11" id="KW-1185">Reference proteome</keyword>
<keyword evidence="2 8" id="KW-0812">Transmembrane</keyword>
<dbReference type="InterPro" id="IPR000276">
    <property type="entry name" value="GPCR_Rhodpsn"/>
</dbReference>
<proteinExistence type="predicted"/>
<evidence type="ECO:0000256" key="7">
    <source>
        <dbReference type="ARBA" id="ARBA00023224"/>
    </source>
</evidence>
<accession>A0A8S3T5Y4</accession>
<dbReference type="Proteomes" id="UP000683360">
    <property type="component" value="Unassembled WGS sequence"/>
</dbReference>
<sequence length="376" mass="42407">MDSLVENVSRSEGVTTNFSYTPNLKFEDTTILSNTSTASNSILDYVNMVSIPICLVTGVLGNTITIILMNTKTFSHFASKYFLIGLAIADMSVLLTQPFKNMFVIRYFGVDLRALSTIGCKFYFGVHRAGKMMSSWFVVYMALERLAAVRFPLKVKIWFSKRNTLIGVGLMMLLITGFTAGYSYCTKVDQNNICNPDLYDRNDPSAVMLYRIMLNTCVTLYFIGPFVILLIATPTIIISLIKHEHDKSKLSQINAKNALARPTAMLLSVVFAYIIFVTPIGVVRIIIDNHGVNLFAVKMTWFTTFRDISHFLELINYSINFFLYACTSRQFRRGFTILLSAKISPIVDKTSVLLVLILDLKLGPGFQKYLMTKKCL</sequence>
<comment type="subcellular location">
    <subcellularLocation>
        <location evidence="1">Membrane</location>
        <topology evidence="1">Multi-pass membrane protein</topology>
    </subcellularLocation>
</comment>
<evidence type="ECO:0000313" key="10">
    <source>
        <dbReference type="EMBL" id="CAG2226315.1"/>
    </source>
</evidence>
<gene>
    <name evidence="10" type="ORF">MEDL_39376</name>
</gene>
<evidence type="ECO:0000256" key="1">
    <source>
        <dbReference type="ARBA" id="ARBA00004141"/>
    </source>
</evidence>
<feature type="transmembrane region" description="Helical" evidence="8">
    <location>
        <begin position="81"/>
        <end position="99"/>
    </location>
</feature>
<dbReference type="Gene3D" id="1.20.1070.10">
    <property type="entry name" value="Rhodopsin 7-helix transmembrane proteins"/>
    <property type="match status" value="1"/>
</dbReference>
<dbReference type="EMBL" id="CAJPWZ010001890">
    <property type="protein sequence ID" value="CAG2226315.1"/>
    <property type="molecule type" value="Genomic_DNA"/>
</dbReference>
<dbReference type="AlphaFoldDB" id="A0A8S3T5Y4"/>
<protein>
    <recommendedName>
        <fullName evidence="9">G-protein coupled receptors family 1 profile domain-containing protein</fullName>
    </recommendedName>
</protein>
<feature type="transmembrane region" description="Helical" evidence="8">
    <location>
        <begin position="49"/>
        <end position="69"/>
    </location>
</feature>
<dbReference type="PANTHER" id="PTHR24243:SF230">
    <property type="entry name" value="G-PROTEIN COUPLED RECEPTORS FAMILY 1 PROFILE DOMAIN-CONTAINING PROTEIN"/>
    <property type="match status" value="1"/>
</dbReference>
<feature type="transmembrane region" description="Helical" evidence="8">
    <location>
        <begin position="307"/>
        <end position="326"/>
    </location>
</feature>
<dbReference type="Pfam" id="PF00001">
    <property type="entry name" value="7tm_1"/>
    <property type="match status" value="1"/>
</dbReference>
<keyword evidence="6" id="KW-0675">Receptor</keyword>
<keyword evidence="5 8" id="KW-0472">Membrane</keyword>
<dbReference type="OrthoDB" id="6067154at2759"/>
<keyword evidence="3 8" id="KW-1133">Transmembrane helix</keyword>
<organism evidence="10 11">
    <name type="scientific">Mytilus edulis</name>
    <name type="common">Blue mussel</name>
    <dbReference type="NCBI Taxonomy" id="6550"/>
    <lineage>
        <taxon>Eukaryota</taxon>
        <taxon>Metazoa</taxon>
        <taxon>Spiralia</taxon>
        <taxon>Lophotrochozoa</taxon>
        <taxon>Mollusca</taxon>
        <taxon>Bivalvia</taxon>
        <taxon>Autobranchia</taxon>
        <taxon>Pteriomorphia</taxon>
        <taxon>Mytilida</taxon>
        <taxon>Mytiloidea</taxon>
        <taxon>Mytilidae</taxon>
        <taxon>Mytilinae</taxon>
        <taxon>Mytilus</taxon>
    </lineage>
</organism>
<dbReference type="PANTHER" id="PTHR24243">
    <property type="entry name" value="G-PROTEIN COUPLED RECEPTOR"/>
    <property type="match status" value="1"/>
</dbReference>
<evidence type="ECO:0000256" key="8">
    <source>
        <dbReference type="SAM" id="Phobius"/>
    </source>
</evidence>
<evidence type="ECO:0000256" key="2">
    <source>
        <dbReference type="ARBA" id="ARBA00022692"/>
    </source>
</evidence>
<feature type="transmembrane region" description="Helical" evidence="8">
    <location>
        <begin position="262"/>
        <end position="287"/>
    </location>
</feature>